<comment type="caution">
    <text evidence="7">The sequence shown here is derived from an EMBL/GenBank/DDBJ whole genome shotgun (WGS) entry which is preliminary data.</text>
</comment>
<keyword evidence="2 6" id="KW-0812">Transmembrane</keyword>
<dbReference type="GO" id="GO:0015499">
    <property type="term" value="F:formate transmembrane transporter activity"/>
    <property type="evidence" value="ECO:0007669"/>
    <property type="project" value="TreeGrafter"/>
</dbReference>
<dbReference type="Pfam" id="PF01226">
    <property type="entry name" value="Form_Nir_trans"/>
    <property type="match status" value="1"/>
</dbReference>
<dbReference type="GO" id="GO:0005886">
    <property type="term" value="C:plasma membrane"/>
    <property type="evidence" value="ECO:0007669"/>
    <property type="project" value="TreeGrafter"/>
</dbReference>
<feature type="transmembrane region" description="Helical" evidence="6">
    <location>
        <begin position="423"/>
        <end position="445"/>
    </location>
</feature>
<evidence type="ECO:0000256" key="3">
    <source>
        <dbReference type="ARBA" id="ARBA00022989"/>
    </source>
</evidence>
<dbReference type="PANTHER" id="PTHR30520:SF2">
    <property type="entry name" value="INNER MEMBRANE PROTEIN YFDC"/>
    <property type="match status" value="1"/>
</dbReference>
<feature type="region of interest" description="Disordered" evidence="5">
    <location>
        <begin position="1"/>
        <end position="64"/>
    </location>
</feature>
<dbReference type="InterPro" id="IPR000292">
    <property type="entry name" value="For/NO2_transpt"/>
</dbReference>
<dbReference type="EMBL" id="QNTQ01000005">
    <property type="protein sequence ID" value="RBI86372.1"/>
    <property type="molecule type" value="Genomic_DNA"/>
</dbReference>
<evidence type="ECO:0008006" key="9">
    <source>
        <dbReference type="Google" id="ProtNLM"/>
    </source>
</evidence>
<protein>
    <recommendedName>
        <fullName evidence="9">Formate/nitrite transporter FocA, FNT family</fullName>
    </recommendedName>
</protein>
<dbReference type="PANTHER" id="PTHR30520">
    <property type="entry name" value="FORMATE TRANSPORTER-RELATED"/>
    <property type="match status" value="1"/>
</dbReference>
<feature type="transmembrane region" description="Helical" evidence="6">
    <location>
        <begin position="302"/>
        <end position="327"/>
    </location>
</feature>
<organism evidence="7 8">
    <name type="scientific">Rhodosalinus halophilus</name>
    <dbReference type="NCBI Taxonomy" id="2259333"/>
    <lineage>
        <taxon>Bacteria</taxon>
        <taxon>Pseudomonadati</taxon>
        <taxon>Pseudomonadota</taxon>
        <taxon>Alphaproteobacteria</taxon>
        <taxon>Rhodobacterales</taxon>
        <taxon>Paracoccaceae</taxon>
        <taxon>Rhodosalinus</taxon>
    </lineage>
</organism>
<gene>
    <name evidence="7" type="ORF">DRV85_06400</name>
</gene>
<feature type="transmembrane region" description="Helical" evidence="6">
    <location>
        <begin position="355"/>
        <end position="373"/>
    </location>
</feature>
<feature type="region of interest" description="Disordered" evidence="5">
    <location>
        <begin position="167"/>
        <end position="200"/>
    </location>
</feature>
<feature type="region of interest" description="Disordered" evidence="5">
    <location>
        <begin position="113"/>
        <end position="132"/>
    </location>
</feature>
<feature type="compositionally biased region" description="Basic and acidic residues" evidence="5">
    <location>
        <begin position="174"/>
        <end position="198"/>
    </location>
</feature>
<feature type="compositionally biased region" description="Basic and acidic residues" evidence="5">
    <location>
        <begin position="7"/>
        <end position="18"/>
    </location>
</feature>
<dbReference type="AlphaFoldDB" id="A0A365UAY8"/>
<keyword evidence="3 6" id="KW-1133">Transmembrane helix</keyword>
<name>A0A365UAY8_9RHOB</name>
<keyword evidence="4 6" id="KW-0472">Membrane</keyword>
<evidence type="ECO:0000313" key="8">
    <source>
        <dbReference type="Proteomes" id="UP000253370"/>
    </source>
</evidence>
<accession>A0A365UAY8</accession>
<proteinExistence type="predicted"/>
<reference evidence="7 8" key="1">
    <citation type="submission" date="2018-07" db="EMBL/GenBank/DDBJ databases">
        <title>Rhodosalinus sp. strain E84T genomic sequence and assembly.</title>
        <authorList>
            <person name="Liu Z.-W."/>
            <person name="Lu D.-C."/>
        </authorList>
    </citation>
    <scope>NUCLEOTIDE SEQUENCE [LARGE SCALE GENOMIC DNA]</scope>
    <source>
        <strain evidence="7 8">E84</strain>
    </source>
</reference>
<feature type="transmembrane region" description="Helical" evidence="6">
    <location>
        <begin position="223"/>
        <end position="243"/>
    </location>
</feature>
<evidence type="ECO:0000256" key="6">
    <source>
        <dbReference type="SAM" id="Phobius"/>
    </source>
</evidence>
<dbReference type="InterPro" id="IPR023271">
    <property type="entry name" value="Aquaporin-like"/>
</dbReference>
<evidence type="ECO:0000256" key="2">
    <source>
        <dbReference type="ARBA" id="ARBA00022692"/>
    </source>
</evidence>
<comment type="subcellular location">
    <subcellularLocation>
        <location evidence="1">Membrane</location>
        <topology evidence="1">Multi-pass membrane protein</topology>
    </subcellularLocation>
</comment>
<evidence type="ECO:0000313" key="7">
    <source>
        <dbReference type="EMBL" id="RBI86372.1"/>
    </source>
</evidence>
<dbReference type="Proteomes" id="UP000253370">
    <property type="component" value="Unassembled WGS sequence"/>
</dbReference>
<feature type="compositionally biased region" description="Low complexity" evidence="5">
    <location>
        <begin position="114"/>
        <end position="123"/>
    </location>
</feature>
<evidence type="ECO:0000256" key="5">
    <source>
        <dbReference type="SAM" id="MobiDB-lite"/>
    </source>
</evidence>
<sequence length="459" mass="48867">MASSSREVSECRGVRQSDPESSCSSGRAPVPGCARERVSALAATGPRASRRALPSNRSSAAGGQVQLEALSTSWASLVDERETRPPPSWFRSNGEAVTPCGARALAGMCRKGRAAAPGTRPPWGGTGTSFQRRNRTTSKCAFCSRAGWKPPRRCAGTRGRLRMLAARPQGGPMPEREQDHQRRDAAPFDPREREEIESRTPISPPAVFEVIRRAGRRETGRPAAALLASGLVAGVAIGFSLLTEALLRAHLPDTDWRPLVDNFGYTVGFLIVIKGQMQLFTENTITAVCPALETPNRETLAGLLRLWALVLSANLVGAAGFGMALWLTQGMQPEIWEAARAIAAHGTGFTAGETLARGIGAGWLIAALVWIMSTTERAHMPLIMALTYVIALAGFTHVVAGTVEAAVAALAGDLAPGAAVFRVFLPTLAGNILGGTVLFTLLTWAQIRAELHRQRTGRG</sequence>
<dbReference type="Gene3D" id="1.20.1080.10">
    <property type="entry name" value="Glycerol uptake facilitator protein"/>
    <property type="match status" value="1"/>
</dbReference>
<feature type="transmembrane region" description="Helical" evidence="6">
    <location>
        <begin position="385"/>
        <end position="411"/>
    </location>
</feature>
<evidence type="ECO:0000256" key="4">
    <source>
        <dbReference type="ARBA" id="ARBA00023136"/>
    </source>
</evidence>
<keyword evidence="8" id="KW-1185">Reference proteome</keyword>
<evidence type="ECO:0000256" key="1">
    <source>
        <dbReference type="ARBA" id="ARBA00004141"/>
    </source>
</evidence>